<organism evidence="1 4">
    <name type="scientific">Pseudidiomarina terrestris</name>
    <dbReference type="NCBI Taxonomy" id="2820060"/>
    <lineage>
        <taxon>Bacteria</taxon>
        <taxon>Pseudomonadati</taxon>
        <taxon>Pseudomonadota</taxon>
        <taxon>Gammaproteobacteria</taxon>
        <taxon>Alteromonadales</taxon>
        <taxon>Idiomarinaceae</taxon>
        <taxon>Pseudidiomarina</taxon>
    </lineage>
</organism>
<name>A0AAW7QWT3_9GAMM</name>
<accession>A0AAW7QWT3</accession>
<evidence type="ECO:0000313" key="2">
    <source>
        <dbReference type="EMBL" id="MDN7129001.1"/>
    </source>
</evidence>
<comment type="caution">
    <text evidence="1">The sequence shown here is derived from an EMBL/GenBank/DDBJ whole genome shotgun (WGS) entry which is preliminary data.</text>
</comment>
<dbReference type="RefSeq" id="WP_301773686.1">
    <property type="nucleotide sequence ID" value="NZ_JAGGJB010000001.1"/>
</dbReference>
<evidence type="ECO:0000313" key="3">
    <source>
        <dbReference type="Proteomes" id="UP001169491"/>
    </source>
</evidence>
<evidence type="ECO:0000313" key="1">
    <source>
        <dbReference type="EMBL" id="MDN7123273.1"/>
    </source>
</evidence>
<sequence>MSDFWLINGWRQQSRSTREIDTYLRRARERGFSHYAVGRQGRCYWLVCGNSALTAPQYDIALVVRRTFASLHQAIYLAPWQGQIICIAWQGERLRHCLACRHDAEGLHQLQLVLQQLSCDGKGQPTAVIAKQTPEDLIVLCRTQLCQWRLLLQQKELRELQLLRSARLKSLAQRPPWQQRQRALAASLILLSAAAAGGWLFWPQPQTSLPPEQLNRQAVPPAGVTIEILQELPQLFAGFRHLAGWQWRSAQLQGTRLQAVVVPSYGRSEELTPQLPAGWIVQEQRQQVVLTHTRVTEPLGDTDPSGTPEWLSQGALYFPELNLQSGAGGQDSSYRWQQWQLRLANTDFTELSRLAALLQQANLRITSLKLQNGKKLHMELTVRAYEPIPITQGERTS</sequence>
<dbReference type="Proteomes" id="UP001169492">
    <property type="component" value="Unassembled WGS sequence"/>
</dbReference>
<keyword evidence="3" id="KW-1185">Reference proteome</keyword>
<dbReference type="Proteomes" id="UP001169491">
    <property type="component" value="Unassembled WGS sequence"/>
</dbReference>
<reference evidence="3 4" key="1">
    <citation type="submission" date="2021-03" db="EMBL/GenBank/DDBJ databases">
        <title>Pseudidiomarina terrestris, a new bacterium isolated from saline soil.</title>
        <authorList>
            <person name="Galisteo C."/>
            <person name="De La Haba R."/>
            <person name="Sanchez-Porro C."/>
            <person name="Ventosa A."/>
        </authorList>
    </citation>
    <scope>NUCLEOTIDE SEQUENCE [LARGE SCALE GENOMIC DNA]</scope>
    <source>
        <strain evidence="1 4">1APP75-32.1</strain>
        <strain evidence="3">1APR75-15</strain>
        <strain evidence="2">1ASR75-15</strain>
    </source>
</reference>
<evidence type="ECO:0008006" key="5">
    <source>
        <dbReference type="Google" id="ProtNLM"/>
    </source>
</evidence>
<dbReference type="EMBL" id="JAGGJC010000001">
    <property type="protein sequence ID" value="MDN7129001.1"/>
    <property type="molecule type" value="Genomic_DNA"/>
</dbReference>
<dbReference type="EMBL" id="JAGGJB010000001">
    <property type="protein sequence ID" value="MDN7123273.1"/>
    <property type="molecule type" value="Genomic_DNA"/>
</dbReference>
<protein>
    <recommendedName>
        <fullName evidence="5">Pilus assembly protein</fullName>
    </recommendedName>
</protein>
<gene>
    <name evidence="1" type="ORF">J6I90_00025</name>
    <name evidence="2" type="ORF">J6I92_03875</name>
</gene>
<dbReference type="AlphaFoldDB" id="A0AAW7QWT3"/>
<evidence type="ECO:0000313" key="4">
    <source>
        <dbReference type="Proteomes" id="UP001169492"/>
    </source>
</evidence>
<proteinExistence type="predicted"/>